<dbReference type="PRINTS" id="PR00773">
    <property type="entry name" value="GRPEPROTEIN"/>
</dbReference>
<dbReference type="PANTHER" id="PTHR21237:SF23">
    <property type="entry name" value="GRPE PROTEIN HOMOLOG, MITOCHONDRIAL"/>
    <property type="match status" value="1"/>
</dbReference>
<accession>A0A2W5GSE5</accession>
<dbReference type="CDD" id="cd00446">
    <property type="entry name" value="GrpE"/>
    <property type="match status" value="1"/>
</dbReference>
<dbReference type="Gene3D" id="3.90.20.20">
    <property type="match status" value="1"/>
</dbReference>
<name>A0A2W5GSE5_9SPHI</name>
<organism evidence="6 7">
    <name type="scientific">Pseudopedobacter saltans</name>
    <dbReference type="NCBI Taxonomy" id="151895"/>
    <lineage>
        <taxon>Bacteria</taxon>
        <taxon>Pseudomonadati</taxon>
        <taxon>Bacteroidota</taxon>
        <taxon>Sphingobacteriia</taxon>
        <taxon>Sphingobacteriales</taxon>
        <taxon>Sphingobacteriaceae</taxon>
        <taxon>Pseudopedobacter</taxon>
    </lineage>
</organism>
<dbReference type="GO" id="GO:0000774">
    <property type="term" value="F:adenyl-nucleotide exchange factor activity"/>
    <property type="evidence" value="ECO:0007669"/>
    <property type="project" value="InterPro"/>
</dbReference>
<gene>
    <name evidence="3 6" type="primary">grpE</name>
    <name evidence="6" type="ORF">DI598_09545</name>
</gene>
<comment type="subcellular location">
    <subcellularLocation>
        <location evidence="3">Cytoplasm</location>
    </subcellularLocation>
</comment>
<dbReference type="GO" id="GO:0042803">
    <property type="term" value="F:protein homodimerization activity"/>
    <property type="evidence" value="ECO:0007669"/>
    <property type="project" value="InterPro"/>
</dbReference>
<comment type="function">
    <text evidence="3">Participates actively in the response to hyperosmotic and heat shock by preventing the aggregation of stress-denatured proteins, in association with DnaK and GrpE. It is the nucleotide exchange factor for DnaK and may function as a thermosensor. Unfolded proteins bind initially to DnaJ; upon interaction with the DnaJ-bound protein, DnaK hydrolyzes its bound ATP, resulting in the formation of a stable complex. GrpE releases ADP from DnaK; ATP binding to DnaK triggers the release of the substrate protein, thus completing the reaction cycle. Several rounds of ATP-dependent interactions between DnaJ, DnaK and GrpE are required for fully efficient folding.</text>
</comment>
<proteinExistence type="inferred from homology"/>
<comment type="subunit">
    <text evidence="3">Homodimer.</text>
</comment>
<keyword evidence="3" id="KW-0963">Cytoplasm</keyword>
<comment type="similarity">
    <text evidence="1 3 4">Belongs to the GrpE family.</text>
</comment>
<dbReference type="GO" id="GO:0051082">
    <property type="term" value="F:unfolded protein binding"/>
    <property type="evidence" value="ECO:0007669"/>
    <property type="project" value="TreeGrafter"/>
</dbReference>
<evidence type="ECO:0000256" key="3">
    <source>
        <dbReference type="HAMAP-Rule" id="MF_01151"/>
    </source>
</evidence>
<dbReference type="SUPFAM" id="SSF51064">
    <property type="entry name" value="Head domain of nucleotide exchange factor GrpE"/>
    <property type="match status" value="1"/>
</dbReference>
<evidence type="ECO:0000313" key="6">
    <source>
        <dbReference type="EMBL" id="PZP48726.1"/>
    </source>
</evidence>
<evidence type="ECO:0000256" key="5">
    <source>
        <dbReference type="SAM" id="MobiDB-lite"/>
    </source>
</evidence>
<dbReference type="Gene3D" id="2.30.22.10">
    <property type="entry name" value="Head domain of nucleotide exchange factor GrpE"/>
    <property type="match status" value="1"/>
</dbReference>
<dbReference type="InterPro" id="IPR013805">
    <property type="entry name" value="GrpE_CC"/>
</dbReference>
<dbReference type="Proteomes" id="UP000249645">
    <property type="component" value="Unassembled WGS sequence"/>
</dbReference>
<evidence type="ECO:0000313" key="7">
    <source>
        <dbReference type="Proteomes" id="UP000249645"/>
    </source>
</evidence>
<evidence type="ECO:0000256" key="1">
    <source>
        <dbReference type="ARBA" id="ARBA00009054"/>
    </source>
</evidence>
<protein>
    <recommendedName>
        <fullName evidence="3">Protein GrpE</fullName>
    </recommendedName>
    <alternativeName>
        <fullName evidence="3">HSP-70 cofactor</fullName>
    </alternativeName>
</protein>
<dbReference type="SUPFAM" id="SSF58014">
    <property type="entry name" value="Coiled-coil domain of nucleotide exchange factor GrpE"/>
    <property type="match status" value="1"/>
</dbReference>
<feature type="region of interest" description="Disordered" evidence="5">
    <location>
        <begin position="1"/>
        <end position="50"/>
    </location>
</feature>
<reference evidence="6 7" key="1">
    <citation type="submission" date="2017-11" db="EMBL/GenBank/DDBJ databases">
        <title>Infants hospitalized years apart are colonized by the same room-sourced microbial strains.</title>
        <authorList>
            <person name="Brooks B."/>
            <person name="Olm M.R."/>
            <person name="Firek B.A."/>
            <person name="Baker R."/>
            <person name="Thomas B.C."/>
            <person name="Morowitz M.J."/>
            <person name="Banfield J.F."/>
        </authorList>
    </citation>
    <scope>NUCLEOTIDE SEQUENCE [LARGE SCALE GENOMIC DNA]</scope>
    <source>
        <strain evidence="6">S2_009_000_R2_76</strain>
    </source>
</reference>
<keyword evidence="3" id="KW-0346">Stress response</keyword>
<dbReference type="AlphaFoldDB" id="A0A2W5GSE5"/>
<keyword evidence="2 3" id="KW-0143">Chaperone</keyword>
<dbReference type="HAMAP" id="MF_01151">
    <property type="entry name" value="GrpE"/>
    <property type="match status" value="1"/>
</dbReference>
<dbReference type="InterPro" id="IPR000740">
    <property type="entry name" value="GrpE"/>
</dbReference>
<dbReference type="GO" id="GO:0005737">
    <property type="term" value="C:cytoplasm"/>
    <property type="evidence" value="ECO:0007669"/>
    <property type="project" value="UniProtKB-SubCell"/>
</dbReference>
<dbReference type="EMBL" id="QFOI01000150">
    <property type="protein sequence ID" value="PZP48726.1"/>
    <property type="molecule type" value="Genomic_DNA"/>
</dbReference>
<dbReference type="PANTHER" id="PTHR21237">
    <property type="entry name" value="GRPE PROTEIN"/>
    <property type="match status" value="1"/>
</dbReference>
<dbReference type="GO" id="GO:0051087">
    <property type="term" value="F:protein-folding chaperone binding"/>
    <property type="evidence" value="ECO:0007669"/>
    <property type="project" value="InterPro"/>
</dbReference>
<dbReference type="InterPro" id="IPR009012">
    <property type="entry name" value="GrpE_head"/>
</dbReference>
<evidence type="ECO:0000256" key="4">
    <source>
        <dbReference type="RuleBase" id="RU004478"/>
    </source>
</evidence>
<sequence>MSKNTHTEEEELNKKAEENAQEDLQAEGNEAFAPEESLDGGETESLNAALSEQKDKYVRLMAEFENYKRRKASEIQDINKTAGKEIVVALLDVLDDIDRAETQLEKSDDVNQIKEGIGLIFNKFRKTLISKGLKEMESIHTEFDTEKHEAITQIPAPTEELQGKVLDQVKKGYYLNDKLIRHAQVVIGQ</sequence>
<evidence type="ECO:0000256" key="2">
    <source>
        <dbReference type="ARBA" id="ARBA00023186"/>
    </source>
</evidence>
<comment type="caution">
    <text evidence="6">The sequence shown here is derived from an EMBL/GenBank/DDBJ whole genome shotgun (WGS) entry which is preliminary data.</text>
</comment>
<dbReference type="GO" id="GO:0006457">
    <property type="term" value="P:protein folding"/>
    <property type="evidence" value="ECO:0007669"/>
    <property type="project" value="InterPro"/>
</dbReference>
<dbReference type="Pfam" id="PF01025">
    <property type="entry name" value="GrpE"/>
    <property type="match status" value="1"/>
</dbReference>